<dbReference type="Proteomes" id="UP000325218">
    <property type="component" value="Unassembled WGS sequence"/>
</dbReference>
<proteinExistence type="predicted"/>
<dbReference type="OrthoDB" id="9979634at2"/>
<protein>
    <submittedName>
        <fullName evidence="1">Uncharacterized protein</fullName>
    </submittedName>
</protein>
<comment type="caution">
    <text evidence="1">The sequence shown here is derived from an EMBL/GenBank/DDBJ whole genome shotgun (WGS) entry which is preliminary data.</text>
</comment>
<name>A0A5D0D1D8_9BACL</name>
<dbReference type="AlphaFoldDB" id="A0A5D0D1D8"/>
<sequence>MLEFIEWNVQGNQHVVIFLHNGEVIRGKALAFQKNILRIKSEEVIHNINIEEISDIFSIRKAEGIEN</sequence>
<reference evidence="1 2" key="1">
    <citation type="submission" date="2019-08" db="EMBL/GenBank/DDBJ databases">
        <title>Genome sequencing of Paenibacillus faecis DSM 23593(T).</title>
        <authorList>
            <person name="Kook J.-K."/>
            <person name="Park S.-N."/>
            <person name="Lim Y.K."/>
        </authorList>
    </citation>
    <scope>NUCLEOTIDE SEQUENCE [LARGE SCALE GENOMIC DNA]</scope>
    <source>
        <strain evidence="1 2">DSM 23593</strain>
    </source>
</reference>
<organism evidence="1 2">
    <name type="scientific">Paenibacillus faecis</name>
    <dbReference type="NCBI Taxonomy" id="862114"/>
    <lineage>
        <taxon>Bacteria</taxon>
        <taxon>Bacillati</taxon>
        <taxon>Bacillota</taxon>
        <taxon>Bacilli</taxon>
        <taxon>Bacillales</taxon>
        <taxon>Paenibacillaceae</taxon>
        <taxon>Paenibacillus</taxon>
    </lineage>
</organism>
<keyword evidence="2" id="KW-1185">Reference proteome</keyword>
<dbReference type="EMBL" id="VSDO01000001">
    <property type="protein sequence ID" value="TYA14967.1"/>
    <property type="molecule type" value="Genomic_DNA"/>
</dbReference>
<dbReference type="RefSeq" id="WP_148450560.1">
    <property type="nucleotide sequence ID" value="NZ_VSDO01000001.1"/>
</dbReference>
<evidence type="ECO:0000313" key="1">
    <source>
        <dbReference type="EMBL" id="TYA14967.1"/>
    </source>
</evidence>
<gene>
    <name evidence="1" type="ORF">FRY98_04695</name>
</gene>
<evidence type="ECO:0000313" key="2">
    <source>
        <dbReference type="Proteomes" id="UP000325218"/>
    </source>
</evidence>
<accession>A0A5D0D1D8</accession>